<name>D8J9Z0_HALJB</name>
<accession>D8J9Z0</accession>
<evidence type="ECO:0000313" key="3">
    <source>
        <dbReference type="EMBL" id="ELY40085.1"/>
    </source>
</evidence>
<reference evidence="3 5" key="2">
    <citation type="journal article" date="2014" name="PLoS Genet.">
        <title>Phylogenetically driven sequencing of extremely halophilic archaea reveals strategies for static and dynamic osmo-response.</title>
        <authorList>
            <person name="Becker E.A."/>
            <person name="Seitzer P.M."/>
            <person name="Tritt A."/>
            <person name="Larsen D."/>
            <person name="Krusor M."/>
            <person name="Yao A.I."/>
            <person name="Wu D."/>
            <person name="Madern D."/>
            <person name="Eisen J.A."/>
            <person name="Darling A.E."/>
            <person name="Facciotti M.T."/>
        </authorList>
    </citation>
    <scope>NUCLEOTIDE SEQUENCE [LARGE SCALE GENOMIC DNA]</scope>
    <source>
        <strain evidence="3">B3</strain>
        <strain evidence="5">DSM 18796 / CECT 7217 / JCM 14584 / KCTC 4019 / B3</strain>
    </source>
</reference>
<feature type="transmembrane region" description="Helical" evidence="1">
    <location>
        <begin position="49"/>
        <end position="71"/>
    </location>
</feature>
<dbReference type="HOGENOM" id="CLU_1987538_0_0_2"/>
<dbReference type="EMBL" id="CP002062">
    <property type="protein sequence ID" value="ADJ14512.1"/>
    <property type="molecule type" value="Genomic_DNA"/>
</dbReference>
<dbReference type="KEGG" id="hje:HacjB3_05605"/>
<keyword evidence="1" id="KW-0472">Membrane</keyword>
<dbReference type="Proteomes" id="UP000011645">
    <property type="component" value="Unassembled WGS sequence"/>
</dbReference>
<protein>
    <submittedName>
        <fullName evidence="2">Uncharacterized protein</fullName>
    </submittedName>
</protein>
<proteinExistence type="predicted"/>
<dbReference type="STRING" id="795797.HacjB3_05605"/>
<dbReference type="PATRIC" id="fig|795797.18.peg.1121"/>
<evidence type="ECO:0000313" key="2">
    <source>
        <dbReference type="EMBL" id="ADJ14512.1"/>
    </source>
</evidence>
<reference evidence="2 4" key="1">
    <citation type="journal article" date="2010" name="J. Bacteriol.">
        <title>Complete genome sequence of Halalkalicoccus jeotgali B3(T), an extremely halophilic archaeon.</title>
        <authorList>
            <person name="Roh S.W."/>
            <person name="Nam Y.D."/>
            <person name="Nam S.H."/>
            <person name="Choi S.H."/>
            <person name="Park H.S."/>
            <person name="Bae J.W."/>
        </authorList>
    </citation>
    <scope>NUCLEOTIDE SEQUENCE [LARGE SCALE GENOMIC DNA]</scope>
    <source>
        <strain evidence="2">B3</strain>
        <strain evidence="4">DSM 18796 / CECT 7217 / JCM 14584 / KCTC 4019 / B3</strain>
    </source>
</reference>
<evidence type="ECO:0000256" key="1">
    <source>
        <dbReference type="SAM" id="Phobius"/>
    </source>
</evidence>
<evidence type="ECO:0000313" key="5">
    <source>
        <dbReference type="Proteomes" id="UP000011645"/>
    </source>
</evidence>
<keyword evidence="5" id="KW-1185">Reference proteome</keyword>
<gene>
    <name evidence="2" type="ordered locus">HacjB3_05605</name>
    <name evidence="3" type="ORF">C497_03975</name>
</gene>
<evidence type="ECO:0000313" key="4">
    <source>
        <dbReference type="Proteomes" id="UP000000390"/>
    </source>
</evidence>
<organism evidence="2 4">
    <name type="scientific">Halalkalicoccus jeotgali (strain DSM 18796 / CECT 7217 / JCM 14584 / KCTC 4019 / B3)</name>
    <dbReference type="NCBI Taxonomy" id="795797"/>
    <lineage>
        <taxon>Archaea</taxon>
        <taxon>Methanobacteriati</taxon>
        <taxon>Methanobacteriota</taxon>
        <taxon>Stenosarchaea group</taxon>
        <taxon>Halobacteria</taxon>
        <taxon>Halobacteriales</taxon>
        <taxon>Halococcaceae</taxon>
        <taxon>Halalkalicoccus</taxon>
    </lineage>
</organism>
<feature type="transmembrane region" description="Helical" evidence="1">
    <location>
        <begin position="92"/>
        <end position="115"/>
    </location>
</feature>
<dbReference type="EMBL" id="AOHV01000011">
    <property type="protein sequence ID" value="ELY40085.1"/>
    <property type="molecule type" value="Genomic_DNA"/>
</dbReference>
<sequence length="125" mass="12922">MAADMAIYALIGITAYMFSVGTVLAQSQDVGGEGCSTITQQAAANGLPMLQRIGFVVCLGVLIVAGMSYAIHKTPGKLEGDINWAKRGFMGLGVALLAPTLIQMVFGDVFGFTFAECVTGGLGIL</sequence>
<keyword evidence="1" id="KW-0812">Transmembrane</keyword>
<dbReference type="AlphaFoldDB" id="D8J9Z0"/>
<dbReference type="Proteomes" id="UP000000390">
    <property type="component" value="Chromosome"/>
</dbReference>
<keyword evidence="1" id="KW-1133">Transmembrane helix</keyword>